<reference evidence="3" key="1">
    <citation type="submission" date="2021-02" db="EMBL/GenBank/DDBJ databases">
        <authorList>
            <person name="Dougan E. K."/>
            <person name="Rhodes N."/>
            <person name="Thang M."/>
            <person name="Chan C."/>
        </authorList>
    </citation>
    <scope>NUCLEOTIDE SEQUENCE</scope>
</reference>
<evidence type="ECO:0000259" key="2">
    <source>
        <dbReference type="PROSITE" id="PS51444"/>
    </source>
</evidence>
<protein>
    <recommendedName>
        <fullName evidence="2">FH2 domain-containing protein</fullName>
    </recommendedName>
</protein>
<accession>A0A812V5I8</accession>
<dbReference type="AlphaFoldDB" id="A0A812V5I8"/>
<dbReference type="PROSITE" id="PS51444">
    <property type="entry name" value="FH2"/>
    <property type="match status" value="1"/>
</dbReference>
<gene>
    <name evidence="3" type="ORF">SNAT2548_LOCUS34038</name>
</gene>
<dbReference type="EMBL" id="CAJNDS010002790">
    <property type="protein sequence ID" value="CAE7598258.1"/>
    <property type="molecule type" value="Genomic_DNA"/>
</dbReference>
<name>A0A812V5I8_9DINO</name>
<feature type="region of interest" description="Disordered" evidence="1">
    <location>
        <begin position="67"/>
        <end position="87"/>
    </location>
</feature>
<feature type="compositionally biased region" description="Basic residues" evidence="1">
    <location>
        <begin position="182"/>
        <end position="198"/>
    </location>
</feature>
<evidence type="ECO:0000313" key="3">
    <source>
        <dbReference type="EMBL" id="CAE7598258.1"/>
    </source>
</evidence>
<keyword evidence="4" id="KW-1185">Reference proteome</keyword>
<feature type="region of interest" description="Disordered" evidence="1">
    <location>
        <begin position="122"/>
        <end position="217"/>
    </location>
</feature>
<proteinExistence type="predicted"/>
<comment type="caution">
    <text evidence="3">The sequence shown here is derived from an EMBL/GenBank/DDBJ whole genome shotgun (WGS) entry which is preliminary data.</text>
</comment>
<feature type="domain" description="FH2" evidence="2">
    <location>
        <begin position="210"/>
        <end position="268"/>
    </location>
</feature>
<sequence>MSQHACITRGRLARMQIPPLGAVRSRVVRPAAFDAHFKEGIHREVSVNGEIKTRWLMSKRYMHRAGSTSLRSADEGSDDSAHPASPRELQSLKEALQASSAKFKEQLAEEEALRRRLEALQKKAAEGQPQEQKQPPEASKDAVPVLDKEKDKDKAKEDPSSPKTEPSEASPTSPSPASPGKGKGKAPGKSKAPPKGKGKGQDDAPGAAPRMPEVKPRKAMKKLYWNPLKLGNGFASTVWEFAALRFEQGGAFFDQDELENNFAEMEVP</sequence>
<dbReference type="Proteomes" id="UP000604046">
    <property type="component" value="Unassembled WGS sequence"/>
</dbReference>
<evidence type="ECO:0000313" key="4">
    <source>
        <dbReference type="Proteomes" id="UP000604046"/>
    </source>
</evidence>
<evidence type="ECO:0000256" key="1">
    <source>
        <dbReference type="SAM" id="MobiDB-lite"/>
    </source>
</evidence>
<feature type="compositionally biased region" description="Low complexity" evidence="1">
    <location>
        <begin position="161"/>
        <end position="172"/>
    </location>
</feature>
<feature type="compositionally biased region" description="Low complexity" evidence="1">
    <location>
        <begin position="126"/>
        <end position="137"/>
    </location>
</feature>
<dbReference type="InterPro" id="IPR015425">
    <property type="entry name" value="FH2_Formin"/>
</dbReference>
<feature type="compositionally biased region" description="Basic and acidic residues" evidence="1">
    <location>
        <begin position="146"/>
        <end position="160"/>
    </location>
</feature>
<organism evidence="3 4">
    <name type="scientific">Symbiodinium natans</name>
    <dbReference type="NCBI Taxonomy" id="878477"/>
    <lineage>
        <taxon>Eukaryota</taxon>
        <taxon>Sar</taxon>
        <taxon>Alveolata</taxon>
        <taxon>Dinophyceae</taxon>
        <taxon>Suessiales</taxon>
        <taxon>Symbiodiniaceae</taxon>
        <taxon>Symbiodinium</taxon>
    </lineage>
</organism>